<evidence type="ECO:0000313" key="2">
    <source>
        <dbReference type="EMBL" id="KAG1362169.1"/>
    </source>
</evidence>
<dbReference type="PANTHER" id="PTHR45855">
    <property type="entry name" value="TRANSCRIPTION FACTOR PIF1-RELATED"/>
    <property type="match status" value="1"/>
</dbReference>
<dbReference type="EMBL" id="CM017881">
    <property type="protein sequence ID" value="KAG1362169.1"/>
    <property type="molecule type" value="Genomic_DNA"/>
</dbReference>
<keyword evidence="1" id="KW-0238">DNA-binding</keyword>
<dbReference type="PANTHER" id="PTHR45855:SF23">
    <property type="entry name" value="TRANSCRIPTION FACTOR MEE8-RELATED"/>
    <property type="match status" value="1"/>
</dbReference>
<dbReference type="AlphaFoldDB" id="A0A8K0N8R3"/>
<keyword evidence="3" id="KW-1185">Reference proteome</keyword>
<reference evidence="2" key="2">
    <citation type="submission" date="2019-07" db="EMBL/GenBank/DDBJ databases">
        <authorList>
            <person name="Yang Y."/>
            <person name="Bocs S."/>
            <person name="Baudouin L."/>
        </authorList>
    </citation>
    <scope>NUCLEOTIDE SEQUENCE</scope>
    <source>
        <tissue evidence="2">Spear leaf of Hainan Tall coconut</tissue>
    </source>
</reference>
<evidence type="ECO:0000256" key="1">
    <source>
        <dbReference type="ARBA" id="ARBA00023125"/>
    </source>
</evidence>
<dbReference type="Proteomes" id="UP000797356">
    <property type="component" value="Chromosome 10"/>
</dbReference>
<sequence>MLDEVIEYLKQLQAQVEMMSRMSTMMMPMTMPQLQMSMMAQMAPMAQMGIGRGMGMMDLHSLNRSGYAGFPPLLHPSAFLPLPTASWDAPGDRMQQHGGTVLPDPFSAFLAYQTAQVFIKGSMH</sequence>
<reference evidence="2" key="1">
    <citation type="journal article" date="2017" name="Gigascience">
        <title>The genome draft of coconut (Cocos nucifera).</title>
        <authorList>
            <person name="Xiao Y."/>
            <person name="Xu P."/>
            <person name="Fan H."/>
            <person name="Baudouin L."/>
            <person name="Xia W."/>
            <person name="Bocs S."/>
            <person name="Xu J."/>
            <person name="Li Q."/>
            <person name="Guo A."/>
            <person name="Zhou L."/>
            <person name="Li J."/>
            <person name="Wu Y."/>
            <person name="Ma Z."/>
            <person name="Armero A."/>
            <person name="Issali A.E."/>
            <person name="Liu N."/>
            <person name="Peng M."/>
            <person name="Yang Y."/>
        </authorList>
    </citation>
    <scope>NUCLEOTIDE SEQUENCE</scope>
    <source>
        <tissue evidence="2">Spear leaf of Hainan Tall coconut</tissue>
    </source>
</reference>
<name>A0A8K0N8R3_COCNU</name>
<dbReference type="InterPro" id="IPR031066">
    <property type="entry name" value="bHLH_ALC-like_plant"/>
</dbReference>
<proteinExistence type="predicted"/>
<protein>
    <submittedName>
        <fullName evidence="2">Putative Transcription factor UNE10</fullName>
    </submittedName>
</protein>
<comment type="caution">
    <text evidence="2">The sequence shown here is derived from an EMBL/GenBank/DDBJ whole genome shotgun (WGS) entry which is preliminary data.</text>
</comment>
<accession>A0A8K0N8R3</accession>
<dbReference type="GO" id="GO:0005634">
    <property type="term" value="C:nucleus"/>
    <property type="evidence" value="ECO:0007669"/>
    <property type="project" value="TreeGrafter"/>
</dbReference>
<evidence type="ECO:0000313" key="3">
    <source>
        <dbReference type="Proteomes" id="UP000797356"/>
    </source>
</evidence>
<organism evidence="2 3">
    <name type="scientific">Cocos nucifera</name>
    <name type="common">Coconut palm</name>
    <dbReference type="NCBI Taxonomy" id="13894"/>
    <lineage>
        <taxon>Eukaryota</taxon>
        <taxon>Viridiplantae</taxon>
        <taxon>Streptophyta</taxon>
        <taxon>Embryophyta</taxon>
        <taxon>Tracheophyta</taxon>
        <taxon>Spermatophyta</taxon>
        <taxon>Magnoliopsida</taxon>
        <taxon>Liliopsida</taxon>
        <taxon>Arecaceae</taxon>
        <taxon>Arecoideae</taxon>
        <taxon>Cocoseae</taxon>
        <taxon>Attaleinae</taxon>
        <taxon>Cocos</taxon>
    </lineage>
</organism>
<dbReference type="OrthoDB" id="71302at2759"/>
<dbReference type="GO" id="GO:0003677">
    <property type="term" value="F:DNA binding"/>
    <property type="evidence" value="ECO:0007669"/>
    <property type="project" value="UniProtKB-KW"/>
</dbReference>
<gene>
    <name evidence="2" type="ORF">COCNU_10G003880</name>
</gene>